<reference evidence="3" key="1">
    <citation type="submission" date="2016-10" db="EMBL/GenBank/DDBJ databases">
        <authorList>
            <person name="Varghese N."/>
        </authorList>
    </citation>
    <scope>NUCLEOTIDE SEQUENCE [LARGE SCALE GENOMIC DNA]</scope>
    <source>
        <strain evidence="3">DSM 44719</strain>
    </source>
</reference>
<name>A0A1H4IRK6_RHOJO</name>
<evidence type="ECO:0000313" key="2">
    <source>
        <dbReference type="EMBL" id="SEB36689.1"/>
    </source>
</evidence>
<evidence type="ECO:0000313" key="3">
    <source>
        <dbReference type="Proteomes" id="UP000183407"/>
    </source>
</evidence>
<protein>
    <submittedName>
        <fullName evidence="2">Uncharacterized protein</fullName>
    </submittedName>
</protein>
<accession>A0A1H4IRK6</accession>
<sequence>MAADATTDFWKESRMNSRTSPDDLTSADPRSRIGQLIRTTYRSHWAYARWATIVAVVPSLGRPCWMVEFSDGVTDVWPFREADRGYEFQDGPSAAWPIRRHVALIEDDSRSA</sequence>
<gene>
    <name evidence="2" type="ORF">SAMN04490220_0430</name>
</gene>
<organism evidence="2 3">
    <name type="scientific">Rhodococcus jostii</name>
    <dbReference type="NCBI Taxonomy" id="132919"/>
    <lineage>
        <taxon>Bacteria</taxon>
        <taxon>Bacillati</taxon>
        <taxon>Actinomycetota</taxon>
        <taxon>Actinomycetes</taxon>
        <taxon>Mycobacteriales</taxon>
        <taxon>Nocardiaceae</taxon>
        <taxon>Rhodococcus</taxon>
    </lineage>
</organism>
<feature type="region of interest" description="Disordered" evidence="1">
    <location>
        <begin position="1"/>
        <end position="29"/>
    </location>
</feature>
<dbReference type="AlphaFoldDB" id="A0A1H4IRK6"/>
<dbReference type="Proteomes" id="UP000183407">
    <property type="component" value="Unassembled WGS sequence"/>
</dbReference>
<dbReference type="EMBL" id="FNTL01000002">
    <property type="protein sequence ID" value="SEB36689.1"/>
    <property type="molecule type" value="Genomic_DNA"/>
</dbReference>
<evidence type="ECO:0000256" key="1">
    <source>
        <dbReference type="SAM" id="MobiDB-lite"/>
    </source>
</evidence>
<proteinExistence type="predicted"/>